<protein>
    <recommendedName>
        <fullName evidence="2">DUF4168 domain-containing protein</fullName>
    </recommendedName>
</protein>
<dbReference type="RefSeq" id="WP_006460321.1">
    <property type="nucleotide sequence ID" value="NZ_CP007030.1"/>
</dbReference>
<evidence type="ECO:0000256" key="1">
    <source>
        <dbReference type="SAM" id="SignalP"/>
    </source>
</evidence>
<feature type="signal peptide" evidence="1">
    <location>
        <begin position="1"/>
        <end position="25"/>
    </location>
</feature>
<evidence type="ECO:0000313" key="3">
    <source>
        <dbReference type="EMBL" id="AHF02248.1"/>
    </source>
</evidence>
<keyword evidence="4" id="KW-1185">Reference proteome</keyword>
<dbReference type="STRING" id="717772.THIAE_05110"/>
<name>W0DYB6_9GAMM</name>
<evidence type="ECO:0000259" key="2">
    <source>
        <dbReference type="Pfam" id="PF13767"/>
    </source>
</evidence>
<proteinExistence type="predicted"/>
<accession>W0DYB6</accession>
<organism evidence="3 4">
    <name type="scientific">Thiomicrospira aerophila AL3</name>
    <dbReference type="NCBI Taxonomy" id="717772"/>
    <lineage>
        <taxon>Bacteria</taxon>
        <taxon>Pseudomonadati</taxon>
        <taxon>Pseudomonadota</taxon>
        <taxon>Gammaproteobacteria</taxon>
        <taxon>Thiotrichales</taxon>
        <taxon>Piscirickettsiaceae</taxon>
        <taxon>Thiomicrospira</taxon>
    </lineage>
</organism>
<feature type="domain" description="DUF4168" evidence="2">
    <location>
        <begin position="45"/>
        <end position="124"/>
    </location>
</feature>
<dbReference type="Proteomes" id="UP000005380">
    <property type="component" value="Chromosome"/>
</dbReference>
<evidence type="ECO:0000313" key="4">
    <source>
        <dbReference type="Proteomes" id="UP000005380"/>
    </source>
</evidence>
<gene>
    <name evidence="3" type="ORF">THIAE_05110</name>
</gene>
<dbReference type="Pfam" id="PF13767">
    <property type="entry name" value="DUF4168"/>
    <property type="match status" value="1"/>
</dbReference>
<dbReference type="EMBL" id="CP007030">
    <property type="protein sequence ID" value="AHF02248.1"/>
    <property type="molecule type" value="Genomic_DNA"/>
</dbReference>
<dbReference type="KEGG" id="tao:THIAE_05110"/>
<dbReference type="InterPro" id="IPR025433">
    <property type="entry name" value="DUF4168"/>
</dbReference>
<sequence>MIHRLFTVIALSLITVFPIKSLANAALTDVPEQIPSQTPTAAPTDLQLEQFLTSLFKIEDLHNHYQQTLAEKPVEEITEQLLAEVHDAFNEEATDIIKAQGLTLPVYSEMLNLMENDPHFLARVQRKADEMH</sequence>
<dbReference type="HOGENOM" id="CLU_1916115_0_0_6"/>
<keyword evidence="1" id="KW-0732">Signal</keyword>
<dbReference type="OrthoDB" id="9827837at2"/>
<feature type="chain" id="PRO_5004787078" description="DUF4168 domain-containing protein" evidence="1">
    <location>
        <begin position="26"/>
        <end position="132"/>
    </location>
</feature>
<dbReference type="AlphaFoldDB" id="W0DYB6"/>
<dbReference type="InParanoid" id="W0DYB6"/>
<reference evidence="3 4" key="1">
    <citation type="submission" date="2013-12" db="EMBL/GenBank/DDBJ databases">
        <authorList>
            <consortium name="DOE Joint Genome Institute"/>
            <person name="Kappler U."/>
            <person name="Huntemann M."/>
            <person name="Han J."/>
            <person name="Chen A."/>
            <person name="Kyrpides N."/>
            <person name="Mavromatis K."/>
            <person name="Markowitz V."/>
            <person name="Palaniappan K."/>
            <person name="Ivanova N."/>
            <person name="Schaumberg A."/>
            <person name="Pati A."/>
            <person name="Liolios K."/>
            <person name="Nordberg H.P."/>
            <person name="Cantor M.N."/>
            <person name="Hua S.X."/>
            <person name="Woyke T."/>
        </authorList>
    </citation>
    <scope>NUCLEOTIDE SEQUENCE [LARGE SCALE GENOMIC DNA]</scope>
    <source>
        <strain evidence="4">AL2</strain>
    </source>
</reference>